<keyword evidence="2" id="KW-0378">Hydrolase</keyword>
<dbReference type="Gene3D" id="3.40.50.1820">
    <property type="entry name" value="alpha/beta hydrolase"/>
    <property type="match status" value="1"/>
</dbReference>
<evidence type="ECO:0000313" key="4">
    <source>
        <dbReference type="Proteomes" id="UP001163828"/>
    </source>
</evidence>
<dbReference type="PANTHER" id="PTHR21661">
    <property type="entry name" value="EPOXIDE HYDROLASE 1-RELATED"/>
    <property type="match status" value="1"/>
</dbReference>
<sequence>MDAYTLECWTYIHEKSSNLGAIPRSFVDVGHLSSGILLVGPGSFLEVLKILPPLTQPDQDGVPSFYVVALSLPDFAFSKTPKQQSNSLTQYAEVCNNLMLSLGYEEYITQGGDRRFYNSSIVWSQTLQSVAYQLPRLTLFLQSIELEPLHPPLPRVFRAIVIPSIPFETLHFQLDLSGASGSSNKALVTTLSVTSTTDVVPLLADSPTGLFFFWVVSVLPSRSRGVMKDLLRSHPGRRKDSTTIPKTDNTYGLVEFPQEAENLSDIVGRERRKRCIKSFPRRSFCCLVSRERPVVEDLQKMSGKGGPAFGIVKDKNG</sequence>
<organism evidence="3 4">
    <name type="scientific">Lentinula boryana</name>
    <dbReference type="NCBI Taxonomy" id="40481"/>
    <lineage>
        <taxon>Eukaryota</taxon>
        <taxon>Fungi</taxon>
        <taxon>Dikarya</taxon>
        <taxon>Basidiomycota</taxon>
        <taxon>Agaricomycotina</taxon>
        <taxon>Agaricomycetes</taxon>
        <taxon>Agaricomycetidae</taxon>
        <taxon>Agaricales</taxon>
        <taxon>Marasmiineae</taxon>
        <taxon>Omphalotaceae</taxon>
        <taxon>Lentinula</taxon>
    </lineage>
</organism>
<accession>A0ABQ8QKJ5</accession>
<keyword evidence="4" id="KW-1185">Reference proteome</keyword>
<comment type="similarity">
    <text evidence="1">Belongs to the peptidase S33 family.</text>
</comment>
<reference evidence="3" key="1">
    <citation type="submission" date="2022-08" db="EMBL/GenBank/DDBJ databases">
        <authorList>
            <consortium name="DOE Joint Genome Institute"/>
            <person name="Min B."/>
            <person name="Riley R."/>
            <person name="Sierra-Patev S."/>
            <person name="Naranjo-Ortiz M."/>
            <person name="Looney B."/>
            <person name="Konkel Z."/>
            <person name="Slot J.C."/>
            <person name="Sakamoto Y."/>
            <person name="Steenwyk J.L."/>
            <person name="Rokas A."/>
            <person name="Carro J."/>
            <person name="Camarero S."/>
            <person name="Ferreira P."/>
            <person name="Molpeceres G."/>
            <person name="Ruiz-Duenas F.J."/>
            <person name="Serrano A."/>
            <person name="Henrissat B."/>
            <person name="Drula E."/>
            <person name="Hughes K.W."/>
            <person name="Mata J.L."/>
            <person name="Ishikawa N.K."/>
            <person name="Vargas-Isla R."/>
            <person name="Ushijima S."/>
            <person name="Smith C.A."/>
            <person name="Ahrendt S."/>
            <person name="Andreopoulos W."/>
            <person name="He G."/>
            <person name="Labutti K."/>
            <person name="Lipzen A."/>
            <person name="Ng V."/>
            <person name="Sandor L."/>
            <person name="Barry K."/>
            <person name="Martinez A.T."/>
            <person name="Xiao Y."/>
            <person name="Gibbons J.G."/>
            <person name="Terashima K."/>
            <person name="Hibbett D.S."/>
            <person name="Grigoriev I.V."/>
        </authorList>
    </citation>
    <scope>NUCLEOTIDE SEQUENCE</scope>
    <source>
        <strain evidence="3">TFB10827</strain>
    </source>
</reference>
<evidence type="ECO:0000256" key="1">
    <source>
        <dbReference type="ARBA" id="ARBA00010088"/>
    </source>
</evidence>
<dbReference type="EMBL" id="MU790546">
    <property type="protein sequence ID" value="KAJ3999059.1"/>
    <property type="molecule type" value="Genomic_DNA"/>
</dbReference>
<protein>
    <submittedName>
        <fullName evidence="3">Uncharacterized protein</fullName>
    </submittedName>
</protein>
<evidence type="ECO:0000256" key="2">
    <source>
        <dbReference type="ARBA" id="ARBA00022801"/>
    </source>
</evidence>
<gene>
    <name evidence="3" type="ORF">F5050DRAFT_1710054</name>
</gene>
<evidence type="ECO:0000313" key="3">
    <source>
        <dbReference type="EMBL" id="KAJ3999059.1"/>
    </source>
</evidence>
<dbReference type="InterPro" id="IPR029058">
    <property type="entry name" value="AB_hydrolase_fold"/>
</dbReference>
<dbReference type="SUPFAM" id="SSF53474">
    <property type="entry name" value="alpha/beta-Hydrolases"/>
    <property type="match status" value="1"/>
</dbReference>
<dbReference type="Proteomes" id="UP001163828">
    <property type="component" value="Unassembled WGS sequence"/>
</dbReference>
<comment type="caution">
    <text evidence="3">The sequence shown here is derived from an EMBL/GenBank/DDBJ whole genome shotgun (WGS) entry which is preliminary data.</text>
</comment>
<proteinExistence type="inferred from homology"/>
<dbReference type="PANTHER" id="PTHR21661:SF35">
    <property type="entry name" value="EPOXIDE HYDROLASE"/>
    <property type="match status" value="1"/>
</dbReference>
<name>A0ABQ8QKJ5_9AGAR</name>